<dbReference type="PROSITE" id="PS51257">
    <property type="entry name" value="PROKAR_LIPOPROTEIN"/>
    <property type="match status" value="1"/>
</dbReference>
<keyword evidence="3" id="KW-1185">Reference proteome</keyword>
<protein>
    <recommendedName>
        <fullName evidence="4">Lipoprotein</fullName>
    </recommendedName>
</protein>
<feature type="chain" id="PRO_5045920380" description="Lipoprotein" evidence="1">
    <location>
        <begin position="22"/>
        <end position="134"/>
    </location>
</feature>
<gene>
    <name evidence="2" type="ORF">J2Y69_000673</name>
</gene>
<dbReference type="EMBL" id="JAVDUM010000002">
    <property type="protein sequence ID" value="MDR6866088.1"/>
    <property type="molecule type" value="Genomic_DNA"/>
</dbReference>
<keyword evidence="1" id="KW-0732">Signal</keyword>
<dbReference type="Proteomes" id="UP001259347">
    <property type="component" value="Unassembled WGS sequence"/>
</dbReference>
<evidence type="ECO:0000313" key="3">
    <source>
        <dbReference type="Proteomes" id="UP001259347"/>
    </source>
</evidence>
<evidence type="ECO:0000256" key="1">
    <source>
        <dbReference type="SAM" id="SignalP"/>
    </source>
</evidence>
<reference evidence="2 3" key="1">
    <citation type="submission" date="2023-07" db="EMBL/GenBank/DDBJ databases">
        <title>Sorghum-associated microbial communities from plants grown in Nebraska, USA.</title>
        <authorList>
            <person name="Schachtman D."/>
        </authorList>
    </citation>
    <scope>NUCLEOTIDE SEQUENCE [LARGE SCALE GENOMIC DNA]</scope>
    <source>
        <strain evidence="2 3">2980</strain>
    </source>
</reference>
<name>A0ABU1SA00_9MICO</name>
<proteinExistence type="predicted"/>
<accession>A0ABU1SA00</accession>
<evidence type="ECO:0008006" key="4">
    <source>
        <dbReference type="Google" id="ProtNLM"/>
    </source>
</evidence>
<dbReference type="RefSeq" id="WP_310017531.1">
    <property type="nucleotide sequence ID" value="NZ_JAVDUM010000002.1"/>
</dbReference>
<feature type="signal peptide" evidence="1">
    <location>
        <begin position="1"/>
        <end position="21"/>
    </location>
</feature>
<evidence type="ECO:0000313" key="2">
    <source>
        <dbReference type="EMBL" id="MDR6866088.1"/>
    </source>
</evidence>
<sequence length="134" mass="13858">MTKVSKIVGLSIAVASLAALASCSASEPFGDVPQAALPSSVGSDWEAPVKDSLRLLGEDSSGVSYYVGRWGESQAEKFCLVIVKTNDFSRSCSETLPITGELTGTRATLSSGDVASPTPDGSELVGKYLVVARV</sequence>
<comment type="caution">
    <text evidence="2">The sequence shown here is derived from an EMBL/GenBank/DDBJ whole genome shotgun (WGS) entry which is preliminary data.</text>
</comment>
<organism evidence="2 3">
    <name type="scientific">Microbacterium resistens</name>
    <dbReference type="NCBI Taxonomy" id="156977"/>
    <lineage>
        <taxon>Bacteria</taxon>
        <taxon>Bacillati</taxon>
        <taxon>Actinomycetota</taxon>
        <taxon>Actinomycetes</taxon>
        <taxon>Micrococcales</taxon>
        <taxon>Microbacteriaceae</taxon>
        <taxon>Microbacterium</taxon>
    </lineage>
</organism>